<evidence type="ECO:0000313" key="1">
    <source>
        <dbReference type="EMBL" id="KAF2312300.1"/>
    </source>
</evidence>
<protein>
    <recommendedName>
        <fullName evidence="3">Tryptophan synthase beta chain-like PALP domain-containing protein</fullName>
    </recommendedName>
</protein>
<evidence type="ECO:0000313" key="2">
    <source>
        <dbReference type="Proteomes" id="UP000467840"/>
    </source>
</evidence>
<comment type="caution">
    <text evidence="1">The sequence shown here is derived from an EMBL/GenBank/DDBJ whole genome shotgun (WGS) entry which is preliminary data.</text>
</comment>
<dbReference type="InterPro" id="IPR036052">
    <property type="entry name" value="TrpB-like_PALP_sf"/>
</dbReference>
<sequence>MNLTQIQIYRCPKFTGSEGPIPASEPAHAIAATIREAFHRRETGEAKVILMAMYGHGHFDLISYQNYLKGNMVDLSFAEEKIQASLAKVPQIMA</sequence>
<keyword evidence="2" id="KW-1185">Reference proteome</keyword>
<proteinExistence type="predicted"/>
<dbReference type="AlphaFoldDB" id="A0A6A6MF39"/>
<evidence type="ECO:0008006" key="3">
    <source>
        <dbReference type="Google" id="ProtNLM"/>
    </source>
</evidence>
<dbReference type="SUPFAM" id="SSF53686">
    <property type="entry name" value="Tryptophan synthase beta subunit-like PLP-dependent enzymes"/>
    <property type="match status" value="1"/>
</dbReference>
<reference evidence="1 2" key="1">
    <citation type="journal article" date="2020" name="Mol. Plant">
        <title>The Chromosome-Based Rubber Tree Genome Provides New Insights into Spurge Genome Evolution and Rubber Biosynthesis.</title>
        <authorList>
            <person name="Liu J."/>
            <person name="Shi C."/>
            <person name="Shi C.C."/>
            <person name="Li W."/>
            <person name="Zhang Q.J."/>
            <person name="Zhang Y."/>
            <person name="Li K."/>
            <person name="Lu H.F."/>
            <person name="Shi C."/>
            <person name="Zhu S.T."/>
            <person name="Xiao Z.Y."/>
            <person name="Nan H."/>
            <person name="Yue Y."/>
            <person name="Zhu X.G."/>
            <person name="Wu Y."/>
            <person name="Hong X.N."/>
            <person name="Fan G.Y."/>
            <person name="Tong Y."/>
            <person name="Zhang D."/>
            <person name="Mao C.L."/>
            <person name="Liu Y.L."/>
            <person name="Hao S.J."/>
            <person name="Liu W.Q."/>
            <person name="Lv M.Q."/>
            <person name="Zhang H.B."/>
            <person name="Liu Y."/>
            <person name="Hu-Tang G.R."/>
            <person name="Wang J.P."/>
            <person name="Wang J.H."/>
            <person name="Sun Y.H."/>
            <person name="Ni S.B."/>
            <person name="Chen W.B."/>
            <person name="Zhang X.C."/>
            <person name="Jiao Y.N."/>
            <person name="Eichler E.E."/>
            <person name="Li G.H."/>
            <person name="Liu X."/>
            <person name="Gao L.Z."/>
        </authorList>
    </citation>
    <scope>NUCLEOTIDE SEQUENCE [LARGE SCALE GENOMIC DNA]</scope>
    <source>
        <strain evidence="2">cv. GT1</strain>
        <tissue evidence="1">Leaf</tissue>
    </source>
</reference>
<gene>
    <name evidence="1" type="ORF">GH714_032200</name>
</gene>
<dbReference type="Proteomes" id="UP000467840">
    <property type="component" value="Chromosome 14"/>
</dbReference>
<dbReference type="EMBL" id="JAAGAX010000006">
    <property type="protein sequence ID" value="KAF2312300.1"/>
    <property type="molecule type" value="Genomic_DNA"/>
</dbReference>
<organism evidence="1 2">
    <name type="scientific">Hevea brasiliensis</name>
    <name type="common">Para rubber tree</name>
    <name type="synonym">Siphonia brasiliensis</name>
    <dbReference type="NCBI Taxonomy" id="3981"/>
    <lineage>
        <taxon>Eukaryota</taxon>
        <taxon>Viridiplantae</taxon>
        <taxon>Streptophyta</taxon>
        <taxon>Embryophyta</taxon>
        <taxon>Tracheophyta</taxon>
        <taxon>Spermatophyta</taxon>
        <taxon>Magnoliopsida</taxon>
        <taxon>eudicotyledons</taxon>
        <taxon>Gunneridae</taxon>
        <taxon>Pentapetalae</taxon>
        <taxon>rosids</taxon>
        <taxon>fabids</taxon>
        <taxon>Malpighiales</taxon>
        <taxon>Euphorbiaceae</taxon>
        <taxon>Crotonoideae</taxon>
        <taxon>Micrandreae</taxon>
        <taxon>Hevea</taxon>
    </lineage>
</organism>
<accession>A0A6A6MF39</accession>
<dbReference type="Gene3D" id="3.40.50.1100">
    <property type="match status" value="1"/>
</dbReference>
<name>A0A6A6MF39_HEVBR</name>